<organism evidence="1 2">
    <name type="scientific">Nonomuraea jiangxiensis</name>
    <dbReference type="NCBI Taxonomy" id="633440"/>
    <lineage>
        <taxon>Bacteria</taxon>
        <taxon>Bacillati</taxon>
        <taxon>Actinomycetota</taxon>
        <taxon>Actinomycetes</taxon>
        <taxon>Streptosporangiales</taxon>
        <taxon>Streptosporangiaceae</taxon>
        <taxon>Nonomuraea</taxon>
    </lineage>
</organism>
<dbReference type="EMBL" id="FNDJ01000016">
    <property type="protein sequence ID" value="SDK53427.1"/>
    <property type="molecule type" value="Genomic_DNA"/>
</dbReference>
<accession>A0A1G9CP97</accession>
<dbReference type="STRING" id="633440.SAMN05421869_116224"/>
<protein>
    <submittedName>
        <fullName evidence="1">Uncharacterized protein</fullName>
    </submittedName>
</protein>
<name>A0A1G9CP97_9ACTN</name>
<dbReference type="Pfam" id="PF17914">
    <property type="entry name" value="HopA1"/>
    <property type="match status" value="1"/>
</dbReference>
<dbReference type="InterPro" id="IPR040871">
    <property type="entry name" value="HopA1"/>
</dbReference>
<evidence type="ECO:0000313" key="1">
    <source>
        <dbReference type="EMBL" id="SDK53427.1"/>
    </source>
</evidence>
<evidence type="ECO:0000313" key="2">
    <source>
        <dbReference type="Proteomes" id="UP000199202"/>
    </source>
</evidence>
<gene>
    <name evidence="1" type="ORF">SAMN05421869_116224</name>
</gene>
<proteinExistence type="predicted"/>
<dbReference type="AlphaFoldDB" id="A0A1G9CP97"/>
<sequence>MAADGRSARVVERDVTAEGPRALLPALSAALYELFHSGHAHDPAARPGERDLPLESALTAAVPHRHTAALVPVYEKGEREWIVDLLDVRVRVPAQRVAEARDDGLAVIQADAVRPALSPGFFLCDGSAGSVLGGGPILRLYVHLAGPAFTPDAWRIALGVLEGRRVPYRAKAFSRSSGYPRRDAMVIYLEEAGWPVLRELIAALSVLPGLVDDVSAYARRVGPGLAVAWDPMDDRTGMRLLSFGEHRSRVLAEGLVLSATEGVPVTAAVLACLARGGIDPAAPYRNLSSPDLPLES</sequence>
<dbReference type="Proteomes" id="UP000199202">
    <property type="component" value="Unassembled WGS sequence"/>
</dbReference>
<keyword evidence="2" id="KW-1185">Reference proteome</keyword>
<reference evidence="1 2" key="1">
    <citation type="submission" date="2016-10" db="EMBL/GenBank/DDBJ databases">
        <authorList>
            <person name="de Groot N.N."/>
        </authorList>
    </citation>
    <scope>NUCLEOTIDE SEQUENCE [LARGE SCALE GENOMIC DNA]</scope>
    <source>
        <strain evidence="1 2">CGMCC 4.6533</strain>
    </source>
</reference>